<dbReference type="AlphaFoldDB" id="A0A3E3DYK4"/>
<dbReference type="InterPro" id="IPR014204">
    <property type="entry name" value="Spore_V_AE"/>
</dbReference>
<gene>
    <name evidence="2" type="primary">spoVAE</name>
    <name evidence="2" type="ORF">DW687_06260</name>
</gene>
<dbReference type="InterPro" id="IPR005562">
    <property type="entry name" value="SpoVA"/>
</dbReference>
<name>A0A3E3DYK4_9FIRM</name>
<feature type="transmembrane region" description="Helical" evidence="1">
    <location>
        <begin position="60"/>
        <end position="78"/>
    </location>
</feature>
<evidence type="ECO:0000313" key="2">
    <source>
        <dbReference type="EMBL" id="RGD74367.1"/>
    </source>
</evidence>
<keyword evidence="1" id="KW-0472">Membrane</keyword>
<dbReference type="Pfam" id="PF03862">
    <property type="entry name" value="SpoVAC_SpoVAEB"/>
    <property type="match status" value="1"/>
</dbReference>
<dbReference type="PANTHER" id="PTHR38450">
    <property type="entry name" value="STAGE V SPORULATION PROTEIN AC-RELATED"/>
    <property type="match status" value="1"/>
</dbReference>
<evidence type="ECO:0000313" key="3">
    <source>
        <dbReference type="Proteomes" id="UP000261212"/>
    </source>
</evidence>
<dbReference type="NCBIfam" id="TIGR02839">
    <property type="entry name" value="spore_V_AE"/>
    <property type="match status" value="1"/>
</dbReference>
<dbReference type="GeneID" id="97999694"/>
<feature type="transmembrane region" description="Helical" evidence="1">
    <location>
        <begin position="5"/>
        <end position="21"/>
    </location>
</feature>
<accession>A0A3E3DYK4</accession>
<keyword evidence="1" id="KW-1133">Transmembrane helix</keyword>
<dbReference type="Proteomes" id="UP000261212">
    <property type="component" value="Unassembled WGS sequence"/>
</dbReference>
<keyword evidence="1" id="KW-0812">Transmembrane</keyword>
<organism evidence="2 3">
    <name type="scientific">Anaerofustis stercorihominis</name>
    <dbReference type="NCBI Taxonomy" id="214853"/>
    <lineage>
        <taxon>Bacteria</taxon>
        <taxon>Bacillati</taxon>
        <taxon>Bacillota</taxon>
        <taxon>Clostridia</taxon>
        <taxon>Eubacteriales</taxon>
        <taxon>Eubacteriaceae</taxon>
        <taxon>Anaerofustis</taxon>
    </lineage>
</organism>
<feature type="transmembrane region" description="Helical" evidence="1">
    <location>
        <begin position="90"/>
        <end position="112"/>
    </location>
</feature>
<dbReference type="RefSeq" id="WP_007049257.1">
    <property type="nucleotide sequence ID" value="NZ_CABKNJ010000005.1"/>
</dbReference>
<sequence length="118" mass="12248">MDYLYVFITGGILCLIAQIIMDNTTLVSGQILVIYIVAGVILTALGLYEPIVKFGQAGATVPLTGFGYSLVKGTIFAVKQDGLLGVLTGPLTATGGGIAAAIIFGYVFAVIFSPKTKK</sequence>
<feature type="transmembrane region" description="Helical" evidence="1">
    <location>
        <begin position="27"/>
        <end position="48"/>
    </location>
</feature>
<reference evidence="2 3" key="1">
    <citation type="submission" date="2018-08" db="EMBL/GenBank/DDBJ databases">
        <title>A genome reference for cultivated species of the human gut microbiota.</title>
        <authorList>
            <person name="Zou Y."/>
            <person name="Xue W."/>
            <person name="Luo G."/>
        </authorList>
    </citation>
    <scope>NUCLEOTIDE SEQUENCE [LARGE SCALE GENOMIC DNA]</scope>
    <source>
        <strain evidence="2 3">AM25-6</strain>
    </source>
</reference>
<dbReference type="EMBL" id="QUSM01000003">
    <property type="protein sequence ID" value="RGD74367.1"/>
    <property type="molecule type" value="Genomic_DNA"/>
</dbReference>
<comment type="caution">
    <text evidence="2">The sequence shown here is derived from an EMBL/GenBank/DDBJ whole genome shotgun (WGS) entry which is preliminary data.</text>
</comment>
<dbReference type="PANTHER" id="PTHR38450:SF2">
    <property type="entry name" value="STAGE V SPORULATION PROTEIN AEB"/>
    <property type="match status" value="1"/>
</dbReference>
<protein>
    <submittedName>
        <fullName evidence="2">Stage V sporulation protein AE</fullName>
    </submittedName>
</protein>
<evidence type="ECO:0000256" key="1">
    <source>
        <dbReference type="SAM" id="Phobius"/>
    </source>
</evidence>
<proteinExistence type="predicted"/>